<reference evidence="1" key="1">
    <citation type="journal article" date="2014" name="Front. Microbiol.">
        <title>High frequency of phylogenetically diverse reductive dehalogenase-homologous genes in deep subseafloor sedimentary metagenomes.</title>
        <authorList>
            <person name="Kawai M."/>
            <person name="Futagami T."/>
            <person name="Toyoda A."/>
            <person name="Takaki Y."/>
            <person name="Nishi S."/>
            <person name="Hori S."/>
            <person name="Arai W."/>
            <person name="Tsubouchi T."/>
            <person name="Morono Y."/>
            <person name="Uchiyama I."/>
            <person name="Ito T."/>
            <person name="Fujiyama A."/>
            <person name="Inagaki F."/>
            <person name="Takami H."/>
        </authorList>
    </citation>
    <scope>NUCLEOTIDE SEQUENCE</scope>
    <source>
        <strain evidence="1">Expedition CK06-06</strain>
    </source>
</reference>
<dbReference type="AlphaFoldDB" id="X1BIN5"/>
<proteinExistence type="predicted"/>
<comment type="caution">
    <text evidence="1">The sequence shown here is derived from an EMBL/GenBank/DDBJ whole genome shotgun (WGS) entry which is preliminary data.</text>
</comment>
<dbReference type="EMBL" id="BART01026272">
    <property type="protein sequence ID" value="GAG94905.1"/>
    <property type="molecule type" value="Genomic_DNA"/>
</dbReference>
<protein>
    <submittedName>
        <fullName evidence="1">Uncharacterized protein</fullName>
    </submittedName>
</protein>
<feature type="non-terminal residue" evidence="1">
    <location>
        <position position="202"/>
    </location>
</feature>
<gene>
    <name evidence="1" type="ORF">S01H4_46919</name>
</gene>
<name>X1BIN5_9ZZZZ</name>
<organism evidence="1">
    <name type="scientific">marine sediment metagenome</name>
    <dbReference type="NCBI Taxonomy" id="412755"/>
    <lineage>
        <taxon>unclassified sequences</taxon>
        <taxon>metagenomes</taxon>
        <taxon>ecological metagenomes</taxon>
    </lineage>
</organism>
<accession>X1BIN5</accession>
<evidence type="ECO:0000313" key="1">
    <source>
        <dbReference type="EMBL" id="GAG94905.1"/>
    </source>
</evidence>
<sequence>MRKKGFILLLIGFLLFIVVISNIQNNSLINYQNQPEKESPQLAGSLEGAENIVITELRRYGNLSGYGLVNIEDKMTILNNNDNPINSIFIGIPIEHSDDLVYFEAMGENKNSLLTERSKIVMHNFEMIIIYFDSPLLPYQTKNIRLLQTFQNLFAYNVFPLGLTEDIDVHHNFTGPVWPILPYRAEGEISAEFRFPATAERV</sequence>